<organism evidence="1 2">
    <name type="scientific">Microthlaspi erraticum</name>
    <dbReference type="NCBI Taxonomy" id="1685480"/>
    <lineage>
        <taxon>Eukaryota</taxon>
        <taxon>Viridiplantae</taxon>
        <taxon>Streptophyta</taxon>
        <taxon>Embryophyta</taxon>
        <taxon>Tracheophyta</taxon>
        <taxon>Spermatophyta</taxon>
        <taxon>Magnoliopsida</taxon>
        <taxon>eudicotyledons</taxon>
        <taxon>Gunneridae</taxon>
        <taxon>Pentapetalae</taxon>
        <taxon>rosids</taxon>
        <taxon>malvids</taxon>
        <taxon>Brassicales</taxon>
        <taxon>Brassicaceae</taxon>
        <taxon>Coluteocarpeae</taxon>
        <taxon>Microthlaspi</taxon>
    </lineage>
</organism>
<keyword evidence="2" id="KW-1185">Reference proteome</keyword>
<protein>
    <submittedName>
        <fullName evidence="1">Uncharacterized protein</fullName>
    </submittedName>
</protein>
<dbReference type="AlphaFoldDB" id="A0A6D2HBR0"/>
<evidence type="ECO:0000313" key="2">
    <source>
        <dbReference type="Proteomes" id="UP000467841"/>
    </source>
</evidence>
<gene>
    <name evidence="1" type="ORF">MERR_LOCUS48</name>
</gene>
<dbReference type="OrthoDB" id="1113582at2759"/>
<dbReference type="Proteomes" id="UP000467841">
    <property type="component" value="Unassembled WGS sequence"/>
</dbReference>
<accession>A0A6D2HBR0</accession>
<name>A0A6D2HBR0_9BRAS</name>
<evidence type="ECO:0000313" key="1">
    <source>
        <dbReference type="EMBL" id="CAA7012814.1"/>
    </source>
</evidence>
<comment type="caution">
    <text evidence="1">The sequence shown here is derived from an EMBL/GenBank/DDBJ whole genome shotgun (WGS) entry which is preliminary data.</text>
</comment>
<dbReference type="EMBL" id="CACVBM020000011">
    <property type="protein sequence ID" value="CAA7012814.1"/>
    <property type="molecule type" value="Genomic_DNA"/>
</dbReference>
<proteinExistence type="predicted"/>
<reference evidence="1" key="1">
    <citation type="submission" date="2020-01" db="EMBL/GenBank/DDBJ databases">
        <authorList>
            <person name="Mishra B."/>
        </authorList>
    </citation>
    <scope>NUCLEOTIDE SEQUENCE [LARGE SCALE GENOMIC DNA]</scope>
</reference>
<sequence>MFQFARLSLACPWIQQQFKRLTYSGISGSTLIFNSPKHFVAYYALPRLWVPSVVLLGEAVECRTLDGESPVAESITSLCSDPSSMGHVESRVNQQGPPCKAKYSWVTDSEVVP</sequence>